<organism evidence="2 3">
    <name type="scientific">Pleurotus ostreatus</name>
    <name type="common">Oyster mushroom</name>
    <name type="synonym">White-rot fungus</name>
    <dbReference type="NCBI Taxonomy" id="5322"/>
    <lineage>
        <taxon>Eukaryota</taxon>
        <taxon>Fungi</taxon>
        <taxon>Dikarya</taxon>
        <taxon>Basidiomycota</taxon>
        <taxon>Agaricomycotina</taxon>
        <taxon>Agaricomycetes</taxon>
        <taxon>Agaricomycetidae</taxon>
        <taxon>Agaricales</taxon>
        <taxon>Pleurotineae</taxon>
        <taxon>Pleurotaceae</taxon>
        <taxon>Pleurotus</taxon>
    </lineage>
</organism>
<evidence type="ECO:0000313" key="3">
    <source>
        <dbReference type="Proteomes" id="UP000623687"/>
    </source>
</evidence>
<dbReference type="RefSeq" id="XP_036629199.1">
    <property type="nucleotide sequence ID" value="XM_036779810.1"/>
</dbReference>
<feature type="compositionally biased region" description="Basic residues" evidence="1">
    <location>
        <begin position="122"/>
        <end position="131"/>
    </location>
</feature>
<feature type="region of interest" description="Disordered" evidence="1">
    <location>
        <begin position="281"/>
        <end position="302"/>
    </location>
</feature>
<feature type="region of interest" description="Disordered" evidence="1">
    <location>
        <begin position="1525"/>
        <end position="1553"/>
    </location>
</feature>
<reference evidence="2" key="1">
    <citation type="submission" date="2019-07" db="EMBL/GenBank/DDBJ databases">
        <authorList>
            <person name="Palmer J.M."/>
        </authorList>
    </citation>
    <scope>NUCLEOTIDE SEQUENCE</scope>
    <source>
        <strain evidence="2">PC9</strain>
    </source>
</reference>
<evidence type="ECO:0000256" key="1">
    <source>
        <dbReference type="SAM" id="MobiDB-lite"/>
    </source>
</evidence>
<feature type="compositionally biased region" description="Polar residues" evidence="1">
    <location>
        <begin position="142"/>
        <end position="155"/>
    </location>
</feature>
<feature type="region of interest" description="Disordered" evidence="1">
    <location>
        <begin position="1148"/>
        <end position="1193"/>
    </location>
</feature>
<feature type="compositionally biased region" description="Acidic residues" evidence="1">
    <location>
        <begin position="289"/>
        <end position="298"/>
    </location>
</feature>
<dbReference type="GeneID" id="59380134"/>
<proteinExistence type="predicted"/>
<feature type="region of interest" description="Disordered" evidence="1">
    <location>
        <begin position="1"/>
        <end position="190"/>
    </location>
</feature>
<dbReference type="EMBL" id="JACETU010000007">
    <property type="protein sequence ID" value="KAF7425005.1"/>
    <property type="molecule type" value="Genomic_DNA"/>
</dbReference>
<protein>
    <submittedName>
        <fullName evidence="2">Uncharacterized protein</fullName>
    </submittedName>
</protein>
<feature type="compositionally biased region" description="Basic and acidic residues" evidence="1">
    <location>
        <begin position="30"/>
        <end position="41"/>
    </location>
</feature>
<sequence>MAPQTRSSRRSPNLGSKRRRPRSPPNAKEPTVRPDEKRPRIEGSFQASDEVSPPTDRRASKRKRSTSSPVERGDTDTKKPPNKHLHIEDHAEAPDATTLPDPPPARTTSKLRDQTLNEPQKPKRRLRRQHSPKPPDYDADDATTSSHNGVATSPYQFRFRFSDTQKEKPSTSTDNASAFDSPPLGCDSATIPPASGMDVPSSLANIPGIDVSGNIGESALLVSVGVEFCEDLSKLAMDRRGPVPGSVEVYKDLSERGRSASLDYKVEIPANDEDVTVAASSRPEALAHDDEEPSEGLDEPSLNMSGVTTVGRALAASQVGDIISNLATRHRASNARVHNGDLLQEVSFNNMECASVPVENVPKNPATRDNSLVTPGISMLQETPIPVDNIASDLGTPKGSTINSGVLDARAARDLVIGHASPAMAGIPVSKDTSVDKCVTTVREASTTNPEMPDINMRQDTAPTDIVPSDLATTREALIVNEEVNAPQDTSLRTPALTNIDTSELATTCKASIVNKEASTPQDTSLRDLDRTPASTAIVPSDLAIVHEDSNVNPAISNVNIPQDTSVDDLDDDERGCASAHVATAACEGAIVNEEIAEVDAPTIVTATPEVSIVDLVIPDMSQDTAPVDTEILIVEPVFPDVNIPQNTSVDDLDDDWGCASAHVATAAREGAIVNEEIVEVDAPVIATATPEVSIVNLVIPDMPQDTAPADTVIATIPQDISIDDLDDNWGCAAREGAIVNEGIAEVDAPLDTDFDDLDDWGCTPAPIATITPEVSIVNLSIPGVDMSQNTAPTDTVAAHTGKISIMEPVFPDVDMLQDTSFHDWGCLPTPTDNAASDLASASKKASIIDERITDVNMPPDTSLDDWGLTPAPTDDTVSDEAPVNVGIPDVVMLQDILPDDRGLTPAPVGNDVNTGFPAVDMPPVIDMRQETSLDDWGCATAPIGNAANAGIPAVNLPRDVNMRQETSLDDRGPTPATMGNAVPTVDPVPDIDMRQETSLDDWGCATAPIGNAANAGIPAVNLPRDVNMRQETLLDDWGCAPAPMGNAVNVVDVPPDIDMRQETSLDDWGCAQAPVGAVNAVDMPPDIDMCQETSLDDWGCAPAPVGNTARNLPTTSKCSAVDSDIDMPECEPPNDLRSTDEWGCAKEQQPVKGLPPDVSTRPHRSRAAPQDCPLGDKGTRKPPPNPWASNETSFFASEDTLSDVNDVASDADDENDEAEDDRDDVEPEEETKPENTNSRHAQYDPCFGPKCGRKAEAGYDHSRVYCCCPREHRRDCPCFDLFEANPPPDYSHKHQSREHTTLMADVRDFCDQQLLGLKGCGEHQRGLIRVPTPKALAGFAQNPQGASQPTLDPFLLDLASEGLSTPWNRRARELFAQRFVELDEFQCKDLNLVESCFKTHLIHLKHLYTKQERLSSIDSEEELVSRDAMVAKAVERRRRSLRHRRANVCRLLAAGDSSMQRFEPVWKIMPWYGVSGDETDHASNRHEEQFAITHLPWRSQDSEVTQWFRTFDYLHMSLRFTDDDRPGPGRFPRVRVPSRRQEQRNKTPPKGLPINFYDPGYLASLDDFERKKLRMAPRMDLSFSKRVKFVAKRFKKVQTRDMRPLHPDDPSLQV</sequence>
<name>A0A8H7DQ36_PLEOS</name>
<gene>
    <name evidence="2" type="ORF">PC9H_010316</name>
</gene>
<feature type="compositionally biased region" description="Basic and acidic residues" evidence="1">
    <location>
        <begin position="71"/>
        <end position="93"/>
    </location>
</feature>
<feature type="compositionally biased region" description="Polar residues" evidence="1">
    <location>
        <begin position="1"/>
        <end position="14"/>
    </location>
</feature>
<keyword evidence="3" id="KW-1185">Reference proteome</keyword>
<dbReference type="VEuPathDB" id="FungiDB:PC9H_010316"/>
<feature type="compositionally biased region" description="Basic and acidic residues" evidence="1">
    <location>
        <begin position="160"/>
        <end position="169"/>
    </location>
</feature>
<evidence type="ECO:0000313" key="2">
    <source>
        <dbReference type="EMBL" id="KAF7425005.1"/>
    </source>
</evidence>
<accession>A0A8H7DQ36</accession>
<feature type="region of interest" description="Disordered" evidence="1">
    <location>
        <begin position="1207"/>
        <end position="1242"/>
    </location>
</feature>
<dbReference type="Proteomes" id="UP000623687">
    <property type="component" value="Unassembled WGS sequence"/>
</dbReference>
<feature type="region of interest" description="Disordered" evidence="1">
    <location>
        <begin position="967"/>
        <end position="990"/>
    </location>
</feature>
<feature type="compositionally biased region" description="Acidic residues" evidence="1">
    <location>
        <begin position="1210"/>
        <end position="1232"/>
    </location>
</feature>
<comment type="caution">
    <text evidence="2">The sequence shown here is derived from an EMBL/GenBank/DDBJ whole genome shotgun (WGS) entry which is preliminary data.</text>
</comment>
<dbReference type="OrthoDB" id="3263746at2759"/>